<evidence type="ECO:0000313" key="16">
    <source>
        <dbReference type="EMBL" id="ADJ24675.1"/>
    </source>
</evidence>
<dbReference type="EMBL" id="CP002083">
    <property type="protein sequence ID" value="ADJ24675.1"/>
    <property type="molecule type" value="Genomic_DNA"/>
</dbReference>
<evidence type="ECO:0000256" key="5">
    <source>
        <dbReference type="ARBA" id="ARBA00022023"/>
    </source>
</evidence>
<dbReference type="PANTHER" id="PTHR42944">
    <property type="entry name" value="ADENINE DNA GLYCOSYLASE"/>
    <property type="match status" value="1"/>
</dbReference>
<keyword evidence="8 14" id="KW-0227">DNA damage</keyword>
<dbReference type="Pfam" id="PF14815">
    <property type="entry name" value="NUDIX_4"/>
    <property type="match status" value="1"/>
</dbReference>
<keyword evidence="12" id="KW-0234">DNA repair</keyword>
<dbReference type="HOGENOM" id="CLU_012862_0_2_5"/>
<dbReference type="RefSeq" id="WP_013216834.1">
    <property type="nucleotide sequence ID" value="NC_014313.1"/>
</dbReference>
<dbReference type="InterPro" id="IPR015797">
    <property type="entry name" value="NUDIX_hydrolase-like_dom_sf"/>
</dbReference>
<evidence type="ECO:0000256" key="13">
    <source>
        <dbReference type="ARBA" id="ARBA00023295"/>
    </source>
</evidence>
<name>D8JUP5_HYPDA</name>
<evidence type="ECO:0000256" key="14">
    <source>
        <dbReference type="RuleBase" id="RU365096"/>
    </source>
</evidence>
<sequence length="370" mass="40839">MGAPQKTQKQLPLRPAGPDTVAALLRWYEAERRDLPWRYGPRKKADPYRVWLSEIMLQQTTVKAVIPYFQKFVARWPNVAALAAAQLEEVLQQWAGLGYYSRARNLKACADAVVRDFDGVFPRTEVELRELPGIGPYTAAAIAAIAFGEKATPVDGNIERVVSRLFAVQQPLPAAKTEIRNLAATLTPARRAGDFAQAMMDLGAEICTPKNPSCLVCPVQPDCAASARGIAETLPIKAQKLARPSRFGIAFLVQREDGAVLLRQRPEAGLLGGMLEVPSTHWGDASPSKREALRSAPVTTSWMAVPGPVVHVFTHFRLELVVYRAIVPVDASFTLWAEQDRCRWVHRRDLHAQALPSVMKKVIAHGMNAE</sequence>
<dbReference type="InterPro" id="IPR004036">
    <property type="entry name" value="Endonuclease-III-like_CS2"/>
</dbReference>
<dbReference type="GO" id="GO:0032357">
    <property type="term" value="F:oxidized purine DNA binding"/>
    <property type="evidence" value="ECO:0007669"/>
    <property type="project" value="TreeGrafter"/>
</dbReference>
<keyword evidence="13 14" id="KW-0326">Glycosidase</keyword>
<dbReference type="Gene3D" id="3.90.79.10">
    <property type="entry name" value="Nucleoside Triphosphate Pyrophosphohydrolase"/>
    <property type="match status" value="1"/>
</dbReference>
<dbReference type="CDD" id="cd03431">
    <property type="entry name" value="NUDIX_DNA_Glycosylase_C-MutY"/>
    <property type="match status" value="1"/>
</dbReference>
<dbReference type="KEGG" id="hdn:Hden_2879"/>
<dbReference type="Gene3D" id="1.10.340.30">
    <property type="entry name" value="Hypothetical protein, domain 2"/>
    <property type="match status" value="1"/>
</dbReference>
<evidence type="ECO:0000256" key="8">
    <source>
        <dbReference type="ARBA" id="ARBA00022763"/>
    </source>
</evidence>
<dbReference type="STRING" id="582899.Hden_2879"/>
<keyword evidence="6" id="KW-0004">4Fe-4S</keyword>
<evidence type="ECO:0000256" key="7">
    <source>
        <dbReference type="ARBA" id="ARBA00022723"/>
    </source>
</evidence>
<dbReference type="GO" id="GO:0034039">
    <property type="term" value="F:8-oxo-7,8-dihydroguanine DNA N-glycosylase activity"/>
    <property type="evidence" value="ECO:0007669"/>
    <property type="project" value="TreeGrafter"/>
</dbReference>
<keyword evidence="9" id="KW-0378">Hydrolase</keyword>
<protein>
    <recommendedName>
        <fullName evidence="5 14">Adenine DNA glycosylase</fullName>
        <ecNumber evidence="4 14">3.2.2.31</ecNumber>
    </recommendedName>
</protein>
<comment type="similarity">
    <text evidence="3 14">Belongs to the Nth/MutY family.</text>
</comment>
<dbReference type="Proteomes" id="UP000002033">
    <property type="component" value="Chromosome"/>
</dbReference>
<dbReference type="FunFam" id="1.10.340.30:FF:000002">
    <property type="entry name" value="Adenine DNA glycosylase"/>
    <property type="match status" value="1"/>
</dbReference>
<dbReference type="EC" id="3.2.2.31" evidence="4 14"/>
<dbReference type="SUPFAM" id="SSF48150">
    <property type="entry name" value="DNA-glycosylase"/>
    <property type="match status" value="1"/>
</dbReference>
<evidence type="ECO:0000313" key="17">
    <source>
        <dbReference type="Proteomes" id="UP000002033"/>
    </source>
</evidence>
<dbReference type="SMART" id="SM00478">
    <property type="entry name" value="ENDO3c"/>
    <property type="match status" value="1"/>
</dbReference>
<evidence type="ECO:0000256" key="12">
    <source>
        <dbReference type="ARBA" id="ARBA00023204"/>
    </source>
</evidence>
<dbReference type="GO" id="GO:0006284">
    <property type="term" value="P:base-excision repair"/>
    <property type="evidence" value="ECO:0007669"/>
    <property type="project" value="UniProtKB-UniRule"/>
</dbReference>
<dbReference type="InterPro" id="IPR003265">
    <property type="entry name" value="HhH-GPD_domain"/>
</dbReference>
<gene>
    <name evidence="16" type="ordered locus">Hden_2879</name>
</gene>
<evidence type="ECO:0000256" key="3">
    <source>
        <dbReference type="ARBA" id="ARBA00008343"/>
    </source>
</evidence>
<proteinExistence type="inferred from homology"/>
<evidence type="ECO:0000256" key="10">
    <source>
        <dbReference type="ARBA" id="ARBA00023004"/>
    </source>
</evidence>
<keyword evidence="11" id="KW-0411">Iron-sulfur</keyword>
<dbReference type="PROSITE" id="PS01155">
    <property type="entry name" value="ENDONUCLEASE_III_2"/>
    <property type="match status" value="1"/>
</dbReference>
<dbReference type="PANTHER" id="PTHR42944:SF1">
    <property type="entry name" value="ADENINE DNA GLYCOSYLASE"/>
    <property type="match status" value="1"/>
</dbReference>
<dbReference type="Pfam" id="PF00730">
    <property type="entry name" value="HhH-GPD"/>
    <property type="match status" value="1"/>
</dbReference>
<dbReference type="GO" id="GO:0051539">
    <property type="term" value="F:4 iron, 4 sulfur cluster binding"/>
    <property type="evidence" value="ECO:0007669"/>
    <property type="project" value="UniProtKB-UniRule"/>
</dbReference>
<keyword evidence="17" id="KW-1185">Reference proteome</keyword>
<comment type="function">
    <text evidence="2">Adenine glycosylase active on G-A mispairs. MutY also corrects error-prone DNA synthesis past GO lesions which are due to the oxidatively damaged form of guanine: 7,8-dihydro-8-oxoguanine (8-oxo-dGTP).</text>
</comment>
<dbReference type="eggNOG" id="COG1194">
    <property type="taxonomic scope" value="Bacteria"/>
</dbReference>
<reference evidence="17" key="1">
    <citation type="journal article" date="2011" name="J. Bacteriol.">
        <title>Genome sequences of eight morphologically diverse alphaproteobacteria.</title>
        <authorList>
            <consortium name="US DOE Joint Genome Institute"/>
            <person name="Brown P.J."/>
            <person name="Kysela D.T."/>
            <person name="Buechlein A."/>
            <person name="Hemmerich C."/>
            <person name="Brun Y.V."/>
        </authorList>
    </citation>
    <scope>NUCLEOTIDE SEQUENCE [LARGE SCALE GENOMIC DNA]</scope>
    <source>
        <strain evidence="17">ATCC 51888 / DSM 1869 / NCIB 11706 / TK 0415</strain>
    </source>
</reference>
<dbReference type="InterPro" id="IPR011257">
    <property type="entry name" value="DNA_glycosylase"/>
</dbReference>
<comment type="cofactor">
    <cofactor evidence="14">
        <name>[4Fe-4S] cluster</name>
        <dbReference type="ChEBI" id="CHEBI:49883"/>
    </cofactor>
    <text evidence="14">Binds 1 [4Fe-4S] cluster.</text>
</comment>
<evidence type="ECO:0000256" key="2">
    <source>
        <dbReference type="ARBA" id="ARBA00002933"/>
    </source>
</evidence>
<evidence type="ECO:0000256" key="4">
    <source>
        <dbReference type="ARBA" id="ARBA00012045"/>
    </source>
</evidence>
<evidence type="ECO:0000256" key="11">
    <source>
        <dbReference type="ARBA" id="ARBA00023014"/>
    </source>
</evidence>
<dbReference type="Gene3D" id="1.10.1670.10">
    <property type="entry name" value="Helix-hairpin-Helix base-excision DNA repair enzymes (C-terminal)"/>
    <property type="match status" value="1"/>
</dbReference>
<organism evidence="16 17">
    <name type="scientific">Hyphomicrobium denitrificans (strain ATCC 51888 / DSM 1869 / NCIMB 11706 / TK 0415)</name>
    <dbReference type="NCBI Taxonomy" id="582899"/>
    <lineage>
        <taxon>Bacteria</taxon>
        <taxon>Pseudomonadati</taxon>
        <taxon>Pseudomonadota</taxon>
        <taxon>Alphaproteobacteria</taxon>
        <taxon>Hyphomicrobiales</taxon>
        <taxon>Hyphomicrobiaceae</taxon>
        <taxon>Hyphomicrobium</taxon>
    </lineage>
</organism>
<dbReference type="NCBIfam" id="TIGR01084">
    <property type="entry name" value="mutY"/>
    <property type="match status" value="1"/>
</dbReference>
<keyword evidence="10 14" id="KW-0408">Iron</keyword>
<dbReference type="SUPFAM" id="SSF55811">
    <property type="entry name" value="Nudix"/>
    <property type="match status" value="1"/>
</dbReference>
<accession>D8JUP5</accession>
<evidence type="ECO:0000259" key="15">
    <source>
        <dbReference type="SMART" id="SM00478"/>
    </source>
</evidence>
<evidence type="ECO:0000256" key="1">
    <source>
        <dbReference type="ARBA" id="ARBA00000843"/>
    </source>
</evidence>
<dbReference type="InterPro" id="IPR044298">
    <property type="entry name" value="MIG/MutY"/>
</dbReference>
<evidence type="ECO:0000256" key="6">
    <source>
        <dbReference type="ARBA" id="ARBA00022485"/>
    </source>
</evidence>
<dbReference type="CDD" id="cd00056">
    <property type="entry name" value="ENDO3c"/>
    <property type="match status" value="1"/>
</dbReference>
<dbReference type="InterPro" id="IPR029119">
    <property type="entry name" value="MutY_C"/>
</dbReference>
<dbReference type="GO" id="GO:0000701">
    <property type="term" value="F:purine-specific mismatch base pair DNA N-glycosylase activity"/>
    <property type="evidence" value="ECO:0007669"/>
    <property type="project" value="UniProtKB-EC"/>
</dbReference>
<dbReference type="GO" id="GO:0006298">
    <property type="term" value="P:mismatch repair"/>
    <property type="evidence" value="ECO:0007669"/>
    <property type="project" value="TreeGrafter"/>
</dbReference>
<dbReference type="GO" id="GO:0046872">
    <property type="term" value="F:metal ion binding"/>
    <property type="evidence" value="ECO:0007669"/>
    <property type="project" value="UniProtKB-UniRule"/>
</dbReference>
<keyword evidence="7" id="KW-0479">Metal-binding</keyword>
<dbReference type="Pfam" id="PF00633">
    <property type="entry name" value="HHH"/>
    <property type="match status" value="1"/>
</dbReference>
<dbReference type="InterPro" id="IPR023170">
    <property type="entry name" value="HhH_base_excis_C"/>
</dbReference>
<dbReference type="AlphaFoldDB" id="D8JUP5"/>
<dbReference type="InterPro" id="IPR005760">
    <property type="entry name" value="A/G_AdeGlyc_MutY"/>
</dbReference>
<dbReference type="InterPro" id="IPR000445">
    <property type="entry name" value="HhH_motif"/>
</dbReference>
<dbReference type="GO" id="GO:0035485">
    <property type="term" value="F:adenine/guanine mispair binding"/>
    <property type="evidence" value="ECO:0007669"/>
    <property type="project" value="TreeGrafter"/>
</dbReference>
<comment type="catalytic activity">
    <reaction evidence="1 14">
        <text>Hydrolyzes free adenine bases from 7,8-dihydro-8-oxoguanine:adenine mismatched double-stranded DNA, leaving an apurinic site.</text>
        <dbReference type="EC" id="3.2.2.31"/>
    </reaction>
</comment>
<dbReference type="OrthoDB" id="9802365at2"/>
<evidence type="ECO:0000256" key="9">
    <source>
        <dbReference type="ARBA" id="ARBA00022801"/>
    </source>
</evidence>
<feature type="domain" description="HhH-GPD" evidence="15">
    <location>
        <begin position="56"/>
        <end position="205"/>
    </location>
</feature>